<evidence type="ECO:0000313" key="1">
    <source>
        <dbReference type="EMBL" id="KAJ8985405.1"/>
    </source>
</evidence>
<accession>A0ABQ9K487</accession>
<dbReference type="EMBL" id="JAPWTJ010000014">
    <property type="protein sequence ID" value="KAJ8985405.1"/>
    <property type="molecule type" value="Genomic_DNA"/>
</dbReference>
<proteinExistence type="predicted"/>
<reference evidence="1" key="1">
    <citation type="journal article" date="2023" name="Insect Mol. Biol.">
        <title>Genome sequencing provides insights into the evolution of gene families encoding plant cell wall-degrading enzymes in longhorned beetles.</title>
        <authorList>
            <person name="Shin N.R."/>
            <person name="Okamura Y."/>
            <person name="Kirsch R."/>
            <person name="Pauchet Y."/>
        </authorList>
    </citation>
    <scope>NUCLEOTIDE SEQUENCE</scope>
    <source>
        <strain evidence="1">MMC_N1</strain>
    </source>
</reference>
<protein>
    <submittedName>
        <fullName evidence="1">Uncharacterized protein</fullName>
    </submittedName>
</protein>
<name>A0ABQ9K487_9CUCU</name>
<organism evidence="1 2">
    <name type="scientific">Molorchus minor</name>
    <dbReference type="NCBI Taxonomy" id="1323400"/>
    <lineage>
        <taxon>Eukaryota</taxon>
        <taxon>Metazoa</taxon>
        <taxon>Ecdysozoa</taxon>
        <taxon>Arthropoda</taxon>
        <taxon>Hexapoda</taxon>
        <taxon>Insecta</taxon>
        <taxon>Pterygota</taxon>
        <taxon>Neoptera</taxon>
        <taxon>Endopterygota</taxon>
        <taxon>Coleoptera</taxon>
        <taxon>Polyphaga</taxon>
        <taxon>Cucujiformia</taxon>
        <taxon>Chrysomeloidea</taxon>
        <taxon>Cerambycidae</taxon>
        <taxon>Lamiinae</taxon>
        <taxon>Monochamini</taxon>
        <taxon>Molorchus</taxon>
    </lineage>
</organism>
<comment type="caution">
    <text evidence="1">The sequence shown here is derived from an EMBL/GenBank/DDBJ whole genome shotgun (WGS) entry which is preliminary data.</text>
</comment>
<dbReference type="Proteomes" id="UP001162164">
    <property type="component" value="Unassembled WGS sequence"/>
</dbReference>
<evidence type="ECO:0000313" key="2">
    <source>
        <dbReference type="Proteomes" id="UP001162164"/>
    </source>
</evidence>
<gene>
    <name evidence="1" type="ORF">NQ317_017031</name>
</gene>
<keyword evidence="2" id="KW-1185">Reference proteome</keyword>
<sequence>MELTSDMIAVQGIMMSILNTIGKIYKNKQQRGKRRKILHAVAKINKFLSSKKYMKDGEINNTYDEQLEDIVFFLAINTAYNEPLELDECMHLINVMPQLSKCLLMNIVYDLNLCKYYCTVFEKLPISCSIQLLEETIPCLKKSVPKTQLQYAFMFLKSAINKLNSINDSKQVEDSIEKISSVTNIILHNLTGLYLDQAKKWRSVQIYQHMGYCLLHLFELLLYCDKTNTNLRRVIDNIIGACCSLVNNVTVTVFCSWAEIDEDDEPLQNIISEKAYLVVEKYQKYEEAKELLTMLVSMARKPKTLTELKTRQVGFQALLNTEIFNNNKAVECVYTCAHMCTEDNVTRLLNLCIQTHNIEANKLAIKCASTLNLEKLILVITRHYYKNKFNQIPMQMTVLSKIFACCCYRILQFFFGFIYDECLKNVFYTTCLKDTFSVIKEIAEIDRIGKLTIFPKDVVLTFLYDLLEQYHTEKKYEDINYILQIFLGISIKIPATKQSSALIHLLINIMNDCRCTFMKFDNIRYQNTKHVVDILTNLDGININNSFKAEPPKETDDDFTLYYKKYLSSEIDVSLSRYLIPDFNMTDYPKCVIQLLQIMPCSVTREWLNILEDINSKCGREKTMELLTDVMILLCQTVSQNSTTNEMFIPLKYCIQNFGTVIQVNTQTNPTLSDEINITKQVCRFLHYLPEVLRREEGLSLINLLSDRSLKFLANDREFLCLIMHINDKTLCQVLAKIITN</sequence>